<feature type="region of interest" description="Disordered" evidence="1">
    <location>
        <begin position="73"/>
        <end position="92"/>
    </location>
</feature>
<accession>A0A7Y4JWJ2</accession>
<feature type="compositionally biased region" description="Basic and acidic residues" evidence="1">
    <location>
        <begin position="34"/>
        <end position="48"/>
    </location>
</feature>
<reference evidence="4 5" key="1">
    <citation type="submission" date="2020-05" db="EMBL/GenBank/DDBJ databases">
        <authorList>
            <person name="Whitworth D."/>
        </authorList>
    </citation>
    <scope>NUCLEOTIDE SEQUENCE [LARGE SCALE GENOMIC DNA]</scope>
    <source>
        <strain evidence="4 5">CA046A</strain>
    </source>
</reference>
<feature type="region of interest" description="Disordered" evidence="1">
    <location>
        <begin position="31"/>
        <end position="67"/>
    </location>
</feature>
<name>A0A7Y4JWJ2_9BACT</name>
<organism evidence="4 5">
    <name type="scientific">Corallococcus exercitus</name>
    <dbReference type="NCBI Taxonomy" id="2316736"/>
    <lineage>
        <taxon>Bacteria</taxon>
        <taxon>Pseudomonadati</taxon>
        <taxon>Myxococcota</taxon>
        <taxon>Myxococcia</taxon>
        <taxon>Myxococcales</taxon>
        <taxon>Cystobacterineae</taxon>
        <taxon>Myxococcaceae</taxon>
        <taxon>Corallococcus</taxon>
    </lineage>
</organism>
<keyword evidence="2" id="KW-0732">Signal</keyword>
<dbReference type="EMBL" id="JABFJW010000236">
    <property type="protein sequence ID" value="NOK12496.1"/>
    <property type="molecule type" value="Genomic_DNA"/>
</dbReference>
<feature type="region of interest" description="Disordered" evidence="1">
    <location>
        <begin position="395"/>
        <end position="415"/>
    </location>
</feature>
<proteinExistence type="predicted"/>
<feature type="chain" id="PRO_5030866010" description="Tox-REase-5 domain-containing protein" evidence="2">
    <location>
        <begin position="21"/>
        <end position="538"/>
    </location>
</feature>
<dbReference type="Proteomes" id="UP000528460">
    <property type="component" value="Unassembled WGS sequence"/>
</dbReference>
<evidence type="ECO:0000256" key="1">
    <source>
        <dbReference type="SAM" id="MobiDB-lite"/>
    </source>
</evidence>
<feature type="compositionally biased region" description="Gly residues" evidence="1">
    <location>
        <begin position="80"/>
        <end position="92"/>
    </location>
</feature>
<dbReference type="PROSITE" id="PS51257">
    <property type="entry name" value="PROKAR_LIPOPROTEIN"/>
    <property type="match status" value="1"/>
</dbReference>
<feature type="domain" description="Tox-REase-5" evidence="3">
    <location>
        <begin position="421"/>
        <end position="510"/>
    </location>
</feature>
<evidence type="ECO:0000313" key="4">
    <source>
        <dbReference type="EMBL" id="NOK12496.1"/>
    </source>
</evidence>
<evidence type="ECO:0000259" key="3">
    <source>
        <dbReference type="Pfam" id="PF15648"/>
    </source>
</evidence>
<protein>
    <recommendedName>
        <fullName evidence="3">Tox-REase-5 domain-containing protein</fullName>
    </recommendedName>
</protein>
<dbReference type="AlphaFoldDB" id="A0A7Y4JWJ2"/>
<comment type="caution">
    <text evidence="4">The sequence shown here is derived from an EMBL/GenBank/DDBJ whole genome shotgun (WGS) entry which is preliminary data.</text>
</comment>
<sequence length="538" mass="57472">MRADALLLALAMLATGCVSVAPTPRRGVSLGYTRHAESERSPGEEAPPRRTSSQAPLATSGERERLARHRNLREDAAGEGSRGMAGAVGGGLAHRDASEDAWEKLLTDAGLEAQDARPMTGGALTPTQAARLLGQLMQKPVTLGNFPPRMAAGLLLREVLEGGEVSREELLRRVERFSRAQVAVLRPDGYLAWALTGHTQQKVAPVEWKDSAFRAGNFELGRFYSGKGGVFRAVDAQLQPSDWRPLAEVYDDADVISRSLDGAQDAFVELYHALGQVLTHPTDSIAGLSNLPAGVAALIASSPAYWERFRYMTEGEQIREVARLATNVIATWGAASATTRTLTGMMAGVEATVPVLSLSAQGALAVERVAVPVGHAAAVLSGGPGAAIILQRSNTAGQGAAPSKEPGQWGPSRESMSERARRYQEQITGHSADEAYWVGGVGPNSGGVKFDGFKAGVLLEAKGPGYAKFFEGLEPKRWFNNSGAKALIEQAQRQLAKAPQGVPIRWHVAERAAVDAIRKLLRSREVYEIEVVFTPPLP</sequence>
<gene>
    <name evidence="4" type="ORF">HNS30_25970</name>
</gene>
<dbReference type="Pfam" id="PF15648">
    <property type="entry name" value="Tox-REase-5"/>
    <property type="match status" value="1"/>
</dbReference>
<evidence type="ECO:0000256" key="2">
    <source>
        <dbReference type="SAM" id="SignalP"/>
    </source>
</evidence>
<dbReference type="InterPro" id="IPR028904">
    <property type="entry name" value="Tox-REase-5_dom"/>
</dbReference>
<evidence type="ECO:0000313" key="5">
    <source>
        <dbReference type="Proteomes" id="UP000528460"/>
    </source>
</evidence>
<feature type="signal peptide" evidence="2">
    <location>
        <begin position="1"/>
        <end position="20"/>
    </location>
</feature>